<dbReference type="AlphaFoldDB" id="A0A6G1GIU2"/>
<reference evidence="3" key="1">
    <citation type="journal article" date="2020" name="Stud. Mycol.">
        <title>101 Dothideomycetes genomes: a test case for predicting lifestyles and emergence of pathogens.</title>
        <authorList>
            <person name="Haridas S."/>
            <person name="Albert R."/>
            <person name="Binder M."/>
            <person name="Bloem J."/>
            <person name="Labutti K."/>
            <person name="Salamov A."/>
            <person name="Andreopoulos B."/>
            <person name="Baker S."/>
            <person name="Barry K."/>
            <person name="Bills G."/>
            <person name="Bluhm B."/>
            <person name="Cannon C."/>
            <person name="Castanera R."/>
            <person name="Culley D."/>
            <person name="Daum C."/>
            <person name="Ezra D."/>
            <person name="Gonzalez J."/>
            <person name="Henrissat B."/>
            <person name="Kuo A."/>
            <person name="Liang C."/>
            <person name="Lipzen A."/>
            <person name="Lutzoni F."/>
            <person name="Magnuson J."/>
            <person name="Mondo S."/>
            <person name="Nolan M."/>
            <person name="Ohm R."/>
            <person name="Pangilinan J."/>
            <person name="Park H.-J."/>
            <person name="Ramirez L."/>
            <person name="Alfaro M."/>
            <person name="Sun H."/>
            <person name="Tritt A."/>
            <person name="Yoshinaga Y."/>
            <person name="Zwiers L.-H."/>
            <person name="Turgeon B."/>
            <person name="Goodwin S."/>
            <person name="Spatafora J."/>
            <person name="Crous P."/>
            <person name="Grigoriev I."/>
        </authorList>
    </citation>
    <scope>NUCLEOTIDE SEQUENCE</scope>
    <source>
        <strain evidence="3">CBS 113979</strain>
    </source>
</reference>
<dbReference type="Proteomes" id="UP000800041">
    <property type="component" value="Unassembled WGS sequence"/>
</dbReference>
<name>A0A6G1GIU2_9PEZI</name>
<dbReference type="EMBL" id="ML977223">
    <property type="protein sequence ID" value="KAF1980750.1"/>
    <property type="molecule type" value="Genomic_DNA"/>
</dbReference>
<gene>
    <name evidence="3" type="ORF">K402DRAFT_343762</name>
</gene>
<feature type="region of interest" description="Disordered" evidence="1">
    <location>
        <begin position="60"/>
        <end position="125"/>
    </location>
</feature>
<feature type="compositionally biased region" description="Polar residues" evidence="1">
    <location>
        <begin position="110"/>
        <end position="125"/>
    </location>
</feature>
<keyword evidence="2" id="KW-0812">Transmembrane</keyword>
<proteinExistence type="predicted"/>
<feature type="transmembrane region" description="Helical" evidence="2">
    <location>
        <begin position="20"/>
        <end position="48"/>
    </location>
</feature>
<dbReference type="OrthoDB" id="5309803at2759"/>
<keyword evidence="4" id="KW-1185">Reference proteome</keyword>
<keyword evidence="2" id="KW-0472">Membrane</keyword>
<evidence type="ECO:0000313" key="4">
    <source>
        <dbReference type="Proteomes" id="UP000800041"/>
    </source>
</evidence>
<evidence type="ECO:0000313" key="3">
    <source>
        <dbReference type="EMBL" id="KAF1980750.1"/>
    </source>
</evidence>
<organism evidence="3 4">
    <name type="scientific">Aulographum hederae CBS 113979</name>
    <dbReference type="NCBI Taxonomy" id="1176131"/>
    <lineage>
        <taxon>Eukaryota</taxon>
        <taxon>Fungi</taxon>
        <taxon>Dikarya</taxon>
        <taxon>Ascomycota</taxon>
        <taxon>Pezizomycotina</taxon>
        <taxon>Dothideomycetes</taxon>
        <taxon>Pleosporomycetidae</taxon>
        <taxon>Aulographales</taxon>
        <taxon>Aulographaceae</taxon>
    </lineage>
</organism>
<accession>A0A6G1GIU2</accession>
<keyword evidence="2" id="KW-1133">Transmembrane helix</keyword>
<protein>
    <submittedName>
        <fullName evidence="3">Uncharacterized protein</fullName>
    </submittedName>
</protein>
<evidence type="ECO:0000256" key="1">
    <source>
        <dbReference type="SAM" id="MobiDB-lite"/>
    </source>
</evidence>
<sequence length="125" mass="13868">MAWFSILPEGWSSLETGLIRLFVCIGLGLLMIGPWAIVLVYDIVLYIWRSISYEVPFVGGRARGKQRPRAPSLTERPTGEPRNIGVIRPLSRSGEEDAATGNGAYKNDNESPTPRQRNRNVSEPG</sequence>
<evidence type="ECO:0000256" key="2">
    <source>
        <dbReference type="SAM" id="Phobius"/>
    </source>
</evidence>